<proteinExistence type="predicted"/>
<dbReference type="PANTHER" id="PTHR12697:SF5">
    <property type="entry name" value="DEOXYHYPUSINE HYDROXYLASE"/>
    <property type="match status" value="1"/>
</dbReference>
<name>A0A1T4W2L5_9GAMM</name>
<dbReference type="PANTHER" id="PTHR12697">
    <property type="entry name" value="PBS LYASE HEAT-LIKE PROTEIN"/>
    <property type="match status" value="1"/>
</dbReference>
<dbReference type="Gene3D" id="1.25.10.10">
    <property type="entry name" value="Leucine-rich Repeat Variant"/>
    <property type="match status" value="2"/>
</dbReference>
<evidence type="ECO:0000259" key="5">
    <source>
        <dbReference type="Pfam" id="PF20703"/>
    </source>
</evidence>
<feature type="transmembrane region" description="Helical" evidence="4">
    <location>
        <begin position="398"/>
        <end position="417"/>
    </location>
</feature>
<dbReference type="SMART" id="SM00567">
    <property type="entry name" value="EZ_HEAT"/>
    <property type="match status" value="10"/>
</dbReference>
<evidence type="ECO:0000256" key="1">
    <source>
        <dbReference type="ARBA" id="ARBA00022737"/>
    </source>
</evidence>
<dbReference type="InterPro" id="IPR004155">
    <property type="entry name" value="PBS_lyase_HEAT"/>
</dbReference>
<dbReference type="InterPro" id="IPR000225">
    <property type="entry name" value="Armadillo"/>
</dbReference>
<gene>
    <name evidence="6" type="ORF">SAMN02745130_00843</name>
</gene>
<evidence type="ECO:0000256" key="3">
    <source>
        <dbReference type="SAM" id="Coils"/>
    </source>
</evidence>
<dbReference type="Pfam" id="PF02985">
    <property type="entry name" value="HEAT"/>
    <property type="match status" value="1"/>
</dbReference>
<keyword evidence="4" id="KW-0472">Membrane</keyword>
<keyword evidence="7" id="KW-1185">Reference proteome</keyword>
<dbReference type="InterPro" id="IPR000357">
    <property type="entry name" value="HEAT"/>
</dbReference>
<feature type="domain" description="Novel STAND NTPase 1" evidence="5">
    <location>
        <begin position="7"/>
        <end position="396"/>
    </location>
</feature>
<dbReference type="EMBL" id="FUYB01000003">
    <property type="protein sequence ID" value="SKA71437.1"/>
    <property type="molecule type" value="Genomic_DNA"/>
</dbReference>
<organism evidence="6 7">
    <name type="scientific">Thiothrix eikelboomii</name>
    <dbReference type="NCBI Taxonomy" id="92487"/>
    <lineage>
        <taxon>Bacteria</taxon>
        <taxon>Pseudomonadati</taxon>
        <taxon>Pseudomonadota</taxon>
        <taxon>Gammaproteobacteria</taxon>
        <taxon>Thiotrichales</taxon>
        <taxon>Thiotrichaceae</taxon>
        <taxon>Thiothrix</taxon>
    </lineage>
</organism>
<reference evidence="6 7" key="1">
    <citation type="submission" date="2017-02" db="EMBL/GenBank/DDBJ databases">
        <authorList>
            <person name="Peterson S.W."/>
        </authorList>
    </citation>
    <scope>NUCLEOTIDE SEQUENCE [LARGE SCALE GENOMIC DNA]</scope>
    <source>
        <strain evidence="6 7">ATCC 49788</strain>
    </source>
</reference>
<dbReference type="Pfam" id="PF20703">
    <property type="entry name" value="nSTAND1"/>
    <property type="match status" value="1"/>
</dbReference>
<dbReference type="PROSITE" id="PS50176">
    <property type="entry name" value="ARM_REPEAT"/>
    <property type="match status" value="1"/>
</dbReference>
<sequence length="1390" mass="157252">MNIEASPYPGLRPYREDEYHKFFGRQADAEILIDKLLTNRLTLLFAASGVGKSSLLQAAIIPKLKAAEGENLSVAYHNDWISPPTQSVKLAVLNALQASKIIAADTDFSDDTLPEILSFSSALVRPPFVLILDQFEEFFRYQRAGSEFQIFIDQLITLITAPPLALSLVISMREDFALELNAFKPKLPTILFENFYRLEKLGRDTALMAIEAPVKQLGFRYEPELLKALTHDLLSRELDLNPNLPVAELRMTVEPPYLQIVCAHVWELNKNNPDKSLHLASYIKAGRAQGILKSYIEHTLDSFSHKEKRLAAQAFDLLVNQRGVKMAYTVPALAKTLKVKNSELQAVLEKLEKVRVLRKQQRAEETWYELYHDMFSTSLETWNSAWKNKIRSRRDLKILLGSLLGICLIIAGIDVYVNSQFYHLRLSAKQYSDRIELWQGMTDNSLWPFDLFRQRQYLAETHLTRDDLEPDKRFSQKNIYRDHDLQTPLIINRPIEERITGLAENGDYLAAVQLAQDTITPNNIELAKRVIPHLNAINTETAAQAVYSLLKESSSKTIKNTLADEATQGRNGIILLRHGLDSLQLPESSTNHSSKAEFIFWQNQLSFQATRLDVLDKWLNWKVTDLEKLLSTPYTEKISIYLDDLIKNHDSFNEAAIEIAVSLNTPNIKSYLLNSLATEKNPSTRISIISNLAKLKAEEASSELIDSIIDETINEIINELNNGNLETITTAIKAIKSLPNQKTTPFLIKLLKNEDSKTRNTAAYTLNLLKNQTTIPEFVKLLNDKNLEIRSIAMYALGSLKAQTAIPDLMQLLKDENPSIRSEAIQALGSLKAQAAISELIKLLKDKDDDVRYLAIRTLGLLQAQASSSELILLLKDENSTIRSAAIYALSQLKNKTPLSETINLLKDESEQVRSAAIYALSQLKNQAAIPELRNLLKDENEQVRGTAIQALSFLKAQATTPDFIVLLKDDEANIRKQATLALSSLPTKTAIPALIKLLKDEDEEVRNAAIKTLDSLQAQITIPELIKLKKHSKYVQTNNLLYKENPSITSNINYILNLSTLEQMDKEHKNQYLINKYISQEQLYFLLQKLKQNKVSPTLIALSLEKNTNSLNQTQKNLISKALSLVDRTVLAEAKAELAQLEQLEAHTQAKQNTLWPLLSAAELKTKIAENKTKITNWRYQRDLPPPDPSHQLTTAELKQQEQEQDDYEYARILAYEYSFDLALLDEATALQFLHDDLYEVREAVARGLANSPFLGVGLLKKLEKTWLTTDDPIERQAVFHALDLCLLALEHTGTAKELAELQAYLAALKAYPTSDDNKDHPAKLAILPRMDWTVTLLNWRIEAQKELKTATEERFPALLQAYCLNPDGSDLPKEACKNPSILSLYEQE</sequence>
<dbReference type="Proteomes" id="UP000190460">
    <property type="component" value="Unassembled WGS sequence"/>
</dbReference>
<evidence type="ECO:0000256" key="4">
    <source>
        <dbReference type="SAM" id="Phobius"/>
    </source>
</evidence>
<dbReference type="InterPro" id="IPR027417">
    <property type="entry name" value="P-loop_NTPase"/>
</dbReference>
<dbReference type="Pfam" id="PF13646">
    <property type="entry name" value="HEAT_2"/>
    <property type="match status" value="2"/>
</dbReference>
<keyword evidence="1" id="KW-0677">Repeat</keyword>
<protein>
    <submittedName>
        <fullName evidence="6">HEAT repeat</fullName>
    </submittedName>
</protein>
<keyword evidence="3" id="KW-0175">Coiled coil</keyword>
<dbReference type="Gene3D" id="3.40.50.300">
    <property type="entry name" value="P-loop containing nucleotide triphosphate hydrolases"/>
    <property type="match status" value="1"/>
</dbReference>
<dbReference type="STRING" id="92487.SAMN02745130_00843"/>
<dbReference type="InterPro" id="IPR016024">
    <property type="entry name" value="ARM-type_fold"/>
</dbReference>
<dbReference type="GO" id="GO:0016491">
    <property type="term" value="F:oxidoreductase activity"/>
    <property type="evidence" value="ECO:0007669"/>
    <property type="project" value="TreeGrafter"/>
</dbReference>
<dbReference type="InterPro" id="IPR021133">
    <property type="entry name" value="HEAT_type_2"/>
</dbReference>
<evidence type="ECO:0000313" key="7">
    <source>
        <dbReference type="Proteomes" id="UP000190460"/>
    </source>
</evidence>
<evidence type="ECO:0000313" key="6">
    <source>
        <dbReference type="EMBL" id="SKA71437.1"/>
    </source>
</evidence>
<dbReference type="InterPro" id="IPR049052">
    <property type="entry name" value="nSTAND1"/>
</dbReference>
<dbReference type="SUPFAM" id="SSF52540">
    <property type="entry name" value="P-loop containing nucleoside triphosphate hydrolases"/>
    <property type="match status" value="1"/>
</dbReference>
<evidence type="ECO:0000256" key="2">
    <source>
        <dbReference type="ARBA" id="ARBA00045876"/>
    </source>
</evidence>
<comment type="function">
    <text evidence="2">Catalyzes the hydroxylation of the N(6)-(4-aminobutyl)-L-lysine intermediate produced by deoxyhypusine synthase/DHPS on a critical lysine of the eukaryotic translation initiation factor 5A/eIF-5A. This is the second step of the post-translational modification of that lysine into an unusual amino acid residue named hypusine. Hypusination is unique to mature eIF-5A factor and is essential for its function.</text>
</comment>
<accession>A0A1T4W2L5</accession>
<keyword evidence="4" id="KW-1133">Transmembrane helix</keyword>
<dbReference type="SUPFAM" id="SSF48371">
    <property type="entry name" value="ARM repeat"/>
    <property type="match status" value="2"/>
</dbReference>
<keyword evidence="4" id="KW-0812">Transmembrane</keyword>
<dbReference type="RefSeq" id="WP_078921337.1">
    <property type="nucleotide sequence ID" value="NZ_FUYB01000003.1"/>
</dbReference>
<dbReference type="PROSITE" id="PS50077">
    <property type="entry name" value="HEAT_REPEAT"/>
    <property type="match status" value="3"/>
</dbReference>
<dbReference type="InterPro" id="IPR011989">
    <property type="entry name" value="ARM-like"/>
</dbReference>
<feature type="coiled-coil region" evidence="3">
    <location>
        <begin position="334"/>
        <end position="364"/>
    </location>
</feature>